<keyword evidence="2" id="KW-1185">Reference proteome</keyword>
<comment type="caution">
    <text evidence="1">The sequence shown here is derived from an EMBL/GenBank/DDBJ whole genome shotgun (WGS) entry which is preliminary data.</text>
</comment>
<dbReference type="EMBL" id="BMAU01021188">
    <property type="protein sequence ID" value="GFX95631.1"/>
    <property type="molecule type" value="Genomic_DNA"/>
</dbReference>
<reference evidence="1" key="1">
    <citation type="submission" date="2020-08" db="EMBL/GenBank/DDBJ databases">
        <title>Multicomponent nature underlies the extraordinary mechanical properties of spider dragline silk.</title>
        <authorList>
            <person name="Kono N."/>
            <person name="Nakamura H."/>
            <person name="Mori M."/>
            <person name="Yoshida Y."/>
            <person name="Ohtoshi R."/>
            <person name="Malay A.D."/>
            <person name="Moran D.A.P."/>
            <person name="Tomita M."/>
            <person name="Numata K."/>
            <person name="Arakawa K."/>
        </authorList>
    </citation>
    <scope>NUCLEOTIDE SEQUENCE</scope>
</reference>
<gene>
    <name evidence="1" type="ORF">TNCV_4885571</name>
</gene>
<evidence type="ECO:0000313" key="1">
    <source>
        <dbReference type="EMBL" id="GFX95631.1"/>
    </source>
</evidence>
<proteinExistence type="predicted"/>
<accession>A0A8X6RQC6</accession>
<protein>
    <submittedName>
        <fullName evidence="1">Uncharacterized protein</fullName>
    </submittedName>
</protein>
<dbReference type="Proteomes" id="UP000887159">
    <property type="component" value="Unassembled WGS sequence"/>
</dbReference>
<name>A0A8X6RQC6_TRICX</name>
<organism evidence="1 2">
    <name type="scientific">Trichonephila clavipes</name>
    <name type="common">Golden silk orbweaver</name>
    <name type="synonym">Nephila clavipes</name>
    <dbReference type="NCBI Taxonomy" id="2585209"/>
    <lineage>
        <taxon>Eukaryota</taxon>
        <taxon>Metazoa</taxon>
        <taxon>Ecdysozoa</taxon>
        <taxon>Arthropoda</taxon>
        <taxon>Chelicerata</taxon>
        <taxon>Arachnida</taxon>
        <taxon>Araneae</taxon>
        <taxon>Araneomorphae</taxon>
        <taxon>Entelegynae</taxon>
        <taxon>Araneoidea</taxon>
        <taxon>Nephilidae</taxon>
        <taxon>Trichonephila</taxon>
    </lineage>
</organism>
<dbReference type="AlphaFoldDB" id="A0A8X6RQC6"/>
<evidence type="ECO:0000313" key="2">
    <source>
        <dbReference type="Proteomes" id="UP000887159"/>
    </source>
</evidence>
<sequence>MSFRCRNVVVGKGWCQLGCPPRHLTKIQNYEVCRQYPSFWFIVRYGMCGKIPFYDCHRKDRFASPPYSGSERVKRHRSLPIKLLFTLLRGFSTGDNKIFAPKVFYLKTGVERSQIVLSPVWCSKLRLTTGVNL</sequence>